<accession>A0A023FCW3</accession>
<proteinExistence type="evidence at transcript level"/>
<feature type="signal peptide" evidence="1">
    <location>
        <begin position="1"/>
        <end position="22"/>
    </location>
</feature>
<dbReference type="AlphaFoldDB" id="A0A023FCW3"/>
<organism evidence="2">
    <name type="scientific">Amblyomma cajennense</name>
    <name type="common">Cayenne tick</name>
    <name type="synonym">Acarus cajennensis</name>
    <dbReference type="NCBI Taxonomy" id="34607"/>
    <lineage>
        <taxon>Eukaryota</taxon>
        <taxon>Metazoa</taxon>
        <taxon>Ecdysozoa</taxon>
        <taxon>Arthropoda</taxon>
        <taxon>Chelicerata</taxon>
        <taxon>Arachnida</taxon>
        <taxon>Acari</taxon>
        <taxon>Parasitiformes</taxon>
        <taxon>Ixodida</taxon>
        <taxon>Ixodoidea</taxon>
        <taxon>Ixodidae</taxon>
        <taxon>Amblyomminae</taxon>
        <taxon>Amblyomma</taxon>
    </lineage>
</organism>
<dbReference type="InterPro" id="IPR002970">
    <property type="entry name" value="Tick_his-bd"/>
</dbReference>
<sequence>MEVRKWMLALAVAFCSISAASSKSSTDAETPRITDMINIQQRLYIKWRNYNWTTNRCHSATKNSGSGGHYEITLRVRPPRWEHLYLYKTNLTTLATRGHQEHNAAIYRLGPGYPPVVRELIYSDPDAGCFILKESLSGNKTGCQLLQTENTIDNGVPSG</sequence>
<keyword evidence="1" id="KW-0732">Signal</keyword>
<dbReference type="GO" id="GO:0043176">
    <property type="term" value="F:amine binding"/>
    <property type="evidence" value="ECO:0007669"/>
    <property type="project" value="InterPro"/>
</dbReference>
<dbReference type="EMBL" id="GBBK01004806">
    <property type="protein sequence ID" value="JAC19676.1"/>
    <property type="molecule type" value="mRNA"/>
</dbReference>
<dbReference type="SUPFAM" id="SSF50814">
    <property type="entry name" value="Lipocalins"/>
    <property type="match status" value="1"/>
</dbReference>
<evidence type="ECO:0000256" key="1">
    <source>
        <dbReference type="SAM" id="SignalP"/>
    </source>
</evidence>
<evidence type="ECO:0000313" key="2">
    <source>
        <dbReference type="EMBL" id="JAC19676.1"/>
    </source>
</evidence>
<reference evidence="2" key="1">
    <citation type="submission" date="2014-03" db="EMBL/GenBank/DDBJ databases">
        <title>The sialotranscriptome of Amblyomma triste, Amblyomma parvum and Amblyomma cajennense ticks, uncovered by 454-based RNA-seq.</title>
        <authorList>
            <person name="Garcia G.R."/>
            <person name="Gardinassi L.G."/>
            <person name="Ribeiro J.M."/>
            <person name="Anatriello E."/>
            <person name="Ferreira B.R."/>
            <person name="Moreira H.N."/>
            <person name="Mafra C."/>
            <person name="Olegario M.M."/>
            <person name="Szabo P.J."/>
            <person name="Miranda-Santos I.K."/>
            <person name="Maruyama S.R."/>
        </authorList>
    </citation>
    <scope>NUCLEOTIDE SEQUENCE</scope>
    <source>
        <strain evidence="2">Uberlandia</strain>
        <tissue evidence="2">Salivary glands</tissue>
    </source>
</reference>
<dbReference type="GO" id="GO:0030682">
    <property type="term" value="P:symbiont-mediated perturbation of host defenses"/>
    <property type="evidence" value="ECO:0007669"/>
    <property type="project" value="InterPro"/>
</dbReference>
<dbReference type="InterPro" id="IPR012674">
    <property type="entry name" value="Calycin"/>
</dbReference>
<name>A0A023FCW3_AMBCJ</name>
<protein>
    <submittedName>
        <fullName evidence="2">Putative secreted protein</fullName>
    </submittedName>
</protein>
<feature type="chain" id="PRO_5001519712" evidence="1">
    <location>
        <begin position="23"/>
        <end position="159"/>
    </location>
</feature>
<dbReference type="Gene3D" id="2.40.128.20">
    <property type="match status" value="1"/>
</dbReference>
<dbReference type="Pfam" id="PF02098">
    <property type="entry name" value="His_binding"/>
    <property type="match status" value="1"/>
</dbReference>